<dbReference type="STRING" id="1827387.A4S15_06050"/>
<dbReference type="InterPro" id="IPR001902">
    <property type="entry name" value="SLC26A/SulP_fam"/>
</dbReference>
<keyword evidence="2 5" id="KW-0812">Transmembrane</keyword>
<keyword evidence="3 5" id="KW-1133">Transmembrane helix</keyword>
<comment type="caution">
    <text evidence="7">The sequence shown here is derived from an EMBL/GenBank/DDBJ whole genome shotgun (WGS) entry which is preliminary data.</text>
</comment>
<feature type="domain" description="STAS" evidence="6">
    <location>
        <begin position="445"/>
        <end position="554"/>
    </location>
</feature>
<accession>A0A1W9I0M1</accession>
<evidence type="ECO:0000313" key="8">
    <source>
        <dbReference type="Proteomes" id="UP000192872"/>
    </source>
</evidence>
<evidence type="ECO:0000256" key="2">
    <source>
        <dbReference type="ARBA" id="ARBA00022692"/>
    </source>
</evidence>
<reference evidence="7 8" key="1">
    <citation type="journal article" date="2017" name="Water Res.">
        <title>Comammox in drinking water systems.</title>
        <authorList>
            <person name="Wang Y."/>
            <person name="Ma L."/>
            <person name="Mao Y."/>
            <person name="Jiang X."/>
            <person name="Xia Y."/>
            <person name="Yu K."/>
            <person name="Li B."/>
            <person name="Zhang T."/>
        </authorList>
    </citation>
    <scope>NUCLEOTIDE SEQUENCE [LARGE SCALE GENOMIC DNA]</scope>
    <source>
        <strain evidence="7">SG_bin8</strain>
    </source>
</reference>
<dbReference type="InterPro" id="IPR002645">
    <property type="entry name" value="STAS_dom"/>
</dbReference>
<sequence>MDGTRHSLNRQKLIGQFTPKLVSVFREGYRWDDLRADTFAGLTVAIVALPLAMAIGIASGTTPDRALITAIIAGGLISALGGSRVQIGGPTAAFIVVVFNVIQTHGIDGLILATFIAGLMLILVGFLRLAVLIKYIPHPVIVGVTAGIAVSIFVSQIRELLGVNVNIPGEFLGKMEVLWAALPQTRPQTVLVAALSLALVLGIKRYLPRLPNMLTAVVIGSLAVSMLGLDADTIATRFGGIPSSFPSPVFPSIDLPRIIAILPSAGTIALLAGIESLLSAVIADGLTGRRHRSNCELVAQGVANCASALFGGICATGAIARTATNIRAGGRTPVAGIVHAVFLLLFMLVASPLLSYIPLATLAAILSVVAWNIAEVHAIGDILRHAPHGDRLALVATFFLAVFTDITQAIEIGIIISALFFMHRMAETVGIRQHREDTVPPDQERFDAALTNNDYVVFRILGPFFFGAASKVIQTMEDTGISPRAYVLDFSEVPFVDSTAMAALTGFASKARKSGSRLIIAGAAPALSTKLTTMNGELSGMEHAASVASAVASLHRAASQA</sequence>
<feature type="transmembrane region" description="Helical" evidence="5">
    <location>
        <begin position="66"/>
        <end position="87"/>
    </location>
</feature>
<dbReference type="EMBL" id="LWDL01000011">
    <property type="protein sequence ID" value="OQW53011.1"/>
    <property type="molecule type" value="Genomic_DNA"/>
</dbReference>
<evidence type="ECO:0000313" key="7">
    <source>
        <dbReference type="EMBL" id="OQW53011.1"/>
    </source>
</evidence>
<dbReference type="Proteomes" id="UP000192872">
    <property type="component" value="Unassembled WGS sequence"/>
</dbReference>
<evidence type="ECO:0000256" key="1">
    <source>
        <dbReference type="ARBA" id="ARBA00004141"/>
    </source>
</evidence>
<feature type="transmembrane region" description="Helical" evidence="5">
    <location>
        <begin position="139"/>
        <end position="157"/>
    </location>
</feature>
<dbReference type="Pfam" id="PF01740">
    <property type="entry name" value="STAS"/>
    <property type="match status" value="1"/>
</dbReference>
<dbReference type="SUPFAM" id="SSF52091">
    <property type="entry name" value="SpoIIaa-like"/>
    <property type="match status" value="1"/>
</dbReference>
<feature type="transmembrane region" description="Helical" evidence="5">
    <location>
        <begin position="258"/>
        <end position="285"/>
    </location>
</feature>
<name>A0A1W9I0M1_9HYPH</name>
<evidence type="ECO:0000259" key="6">
    <source>
        <dbReference type="PROSITE" id="PS50801"/>
    </source>
</evidence>
<gene>
    <name evidence="7" type="ORF">A4S15_06050</name>
</gene>
<feature type="transmembrane region" description="Helical" evidence="5">
    <location>
        <begin position="39"/>
        <end position="59"/>
    </location>
</feature>
<dbReference type="GO" id="GO:0055085">
    <property type="term" value="P:transmembrane transport"/>
    <property type="evidence" value="ECO:0007669"/>
    <property type="project" value="InterPro"/>
</dbReference>
<feature type="transmembrane region" description="Helical" evidence="5">
    <location>
        <begin position="213"/>
        <end position="238"/>
    </location>
</feature>
<evidence type="ECO:0000256" key="4">
    <source>
        <dbReference type="ARBA" id="ARBA00023136"/>
    </source>
</evidence>
<evidence type="ECO:0000256" key="3">
    <source>
        <dbReference type="ARBA" id="ARBA00022989"/>
    </source>
</evidence>
<feature type="transmembrane region" description="Helical" evidence="5">
    <location>
        <begin position="332"/>
        <end position="349"/>
    </location>
</feature>
<dbReference type="GO" id="GO:0016020">
    <property type="term" value="C:membrane"/>
    <property type="evidence" value="ECO:0007669"/>
    <property type="project" value="UniProtKB-SubCell"/>
</dbReference>
<dbReference type="InterPro" id="IPR036513">
    <property type="entry name" value="STAS_dom_sf"/>
</dbReference>
<protein>
    <recommendedName>
        <fullName evidence="6">STAS domain-containing protein</fullName>
    </recommendedName>
</protein>
<keyword evidence="4 5" id="KW-0472">Membrane</keyword>
<feature type="transmembrane region" description="Helical" evidence="5">
    <location>
        <begin position="394"/>
        <end position="422"/>
    </location>
</feature>
<dbReference type="PROSITE" id="PS50801">
    <property type="entry name" value="STAS"/>
    <property type="match status" value="1"/>
</dbReference>
<proteinExistence type="predicted"/>
<dbReference type="CDD" id="cd07042">
    <property type="entry name" value="STAS_SulP_like_sulfate_transporter"/>
    <property type="match status" value="1"/>
</dbReference>
<feature type="transmembrane region" description="Helical" evidence="5">
    <location>
        <begin position="356"/>
        <end position="374"/>
    </location>
</feature>
<feature type="transmembrane region" description="Helical" evidence="5">
    <location>
        <begin position="297"/>
        <end position="320"/>
    </location>
</feature>
<dbReference type="InterPro" id="IPR011547">
    <property type="entry name" value="SLC26A/SulP_dom"/>
</dbReference>
<evidence type="ECO:0000256" key="5">
    <source>
        <dbReference type="SAM" id="Phobius"/>
    </source>
</evidence>
<dbReference type="Pfam" id="PF00916">
    <property type="entry name" value="Sulfate_transp"/>
    <property type="match status" value="1"/>
</dbReference>
<dbReference type="PANTHER" id="PTHR11814">
    <property type="entry name" value="SULFATE TRANSPORTER"/>
    <property type="match status" value="1"/>
</dbReference>
<dbReference type="Gene3D" id="3.30.750.24">
    <property type="entry name" value="STAS domain"/>
    <property type="match status" value="1"/>
</dbReference>
<dbReference type="AlphaFoldDB" id="A0A1W9I0M1"/>
<organism evidence="7 8">
    <name type="scientific">Candidatus Raskinella chloraquaticus</name>
    <dbReference type="NCBI Taxonomy" id="1951219"/>
    <lineage>
        <taxon>Bacteria</taxon>
        <taxon>Pseudomonadati</taxon>
        <taxon>Pseudomonadota</taxon>
        <taxon>Alphaproteobacteria</taxon>
        <taxon>Hyphomicrobiales</taxon>
        <taxon>Phreatobacteraceae</taxon>
        <taxon>Candidatus Raskinella</taxon>
    </lineage>
</organism>
<feature type="transmembrane region" description="Helical" evidence="5">
    <location>
        <begin position="107"/>
        <end position="127"/>
    </location>
</feature>
<comment type="subcellular location">
    <subcellularLocation>
        <location evidence="1">Membrane</location>
        <topology evidence="1">Multi-pass membrane protein</topology>
    </subcellularLocation>
</comment>